<dbReference type="OrthoDB" id="9790355at2"/>
<dbReference type="EMBL" id="FMUN01000005">
    <property type="protein sequence ID" value="SCY42279.1"/>
    <property type="molecule type" value="Genomic_DNA"/>
</dbReference>
<evidence type="ECO:0000259" key="3">
    <source>
        <dbReference type="PROSITE" id="PS51371"/>
    </source>
</evidence>
<dbReference type="InterPro" id="IPR051257">
    <property type="entry name" value="Diverse_CBS-Domain"/>
</dbReference>
<sequence>MPGSGEGSGRVPPVEVELTEEDIQTAMTAIRAYIDITPEDFREIYHLAFRHALQRLSGALRARDLLVRAVVTVTPDTPLTEVAGLMIRHRISGLPVVDERGRVAGIVSEHDFVTHAREEGDHTVIEILPATAGAEEHAYAHVATDIMTREVATLREDTPLPEIAARFAEWQVNRLPVLDDEDRLAGIVSRWDLVESVFTAFSAGSQTP</sequence>
<dbReference type="SMART" id="SM00116">
    <property type="entry name" value="CBS"/>
    <property type="match status" value="2"/>
</dbReference>
<feature type="domain" description="CBS" evidence="3">
    <location>
        <begin position="66"/>
        <end position="124"/>
    </location>
</feature>
<evidence type="ECO:0000256" key="2">
    <source>
        <dbReference type="PROSITE-ProRule" id="PRU00703"/>
    </source>
</evidence>
<feature type="domain" description="CBS" evidence="3">
    <location>
        <begin position="147"/>
        <end position="203"/>
    </location>
</feature>
<keyword evidence="5" id="KW-1185">Reference proteome</keyword>
<dbReference type="Gene3D" id="3.10.580.10">
    <property type="entry name" value="CBS-domain"/>
    <property type="match status" value="1"/>
</dbReference>
<dbReference type="InterPro" id="IPR046342">
    <property type="entry name" value="CBS_dom_sf"/>
</dbReference>
<dbReference type="SUPFAM" id="SSF54631">
    <property type="entry name" value="CBS-domain pair"/>
    <property type="match status" value="1"/>
</dbReference>
<evidence type="ECO:0000313" key="4">
    <source>
        <dbReference type="EMBL" id="SCY42279.1"/>
    </source>
</evidence>
<evidence type="ECO:0000313" key="5">
    <source>
        <dbReference type="Proteomes" id="UP000183104"/>
    </source>
</evidence>
<organism evidence="4 5">
    <name type="scientific">Thiohalorhabdus denitrificans</name>
    <dbReference type="NCBI Taxonomy" id="381306"/>
    <lineage>
        <taxon>Bacteria</taxon>
        <taxon>Pseudomonadati</taxon>
        <taxon>Pseudomonadota</taxon>
        <taxon>Gammaproteobacteria</taxon>
        <taxon>Thiohalorhabdales</taxon>
        <taxon>Thiohalorhabdaceae</taxon>
        <taxon>Thiohalorhabdus</taxon>
    </lineage>
</organism>
<name>A0A0N8PNA7_9GAMM</name>
<dbReference type="AlphaFoldDB" id="A0A0N8PNA7"/>
<gene>
    <name evidence="4" type="ORF">SAMN05661077_2097</name>
</gene>
<dbReference type="RefSeq" id="WP_074471389.1">
    <property type="nucleotide sequence ID" value="NZ_FMUN01000005.1"/>
</dbReference>
<dbReference type="InterPro" id="IPR000644">
    <property type="entry name" value="CBS_dom"/>
</dbReference>
<keyword evidence="1 2" id="KW-0129">CBS domain</keyword>
<dbReference type="PANTHER" id="PTHR43080">
    <property type="entry name" value="CBS DOMAIN-CONTAINING PROTEIN CBSX3, MITOCHONDRIAL"/>
    <property type="match status" value="1"/>
</dbReference>
<accession>A0A0N8PNA7</accession>
<evidence type="ECO:0000256" key="1">
    <source>
        <dbReference type="ARBA" id="ARBA00023122"/>
    </source>
</evidence>
<dbReference type="Pfam" id="PF00571">
    <property type="entry name" value="CBS"/>
    <property type="match status" value="2"/>
</dbReference>
<dbReference type="STRING" id="381306.AN478_03410"/>
<proteinExistence type="predicted"/>
<dbReference type="PANTHER" id="PTHR43080:SF26">
    <property type="entry name" value="REGULATORY PROTEIN"/>
    <property type="match status" value="1"/>
</dbReference>
<dbReference type="Proteomes" id="UP000183104">
    <property type="component" value="Unassembled WGS sequence"/>
</dbReference>
<dbReference type="PROSITE" id="PS51371">
    <property type="entry name" value="CBS"/>
    <property type="match status" value="2"/>
</dbReference>
<reference evidence="5" key="1">
    <citation type="submission" date="2016-10" db="EMBL/GenBank/DDBJ databases">
        <authorList>
            <person name="Varghese N."/>
        </authorList>
    </citation>
    <scope>NUCLEOTIDE SEQUENCE [LARGE SCALE GENOMIC DNA]</scope>
    <source>
        <strain evidence="5">HL 19</strain>
    </source>
</reference>
<dbReference type="CDD" id="cd04586">
    <property type="entry name" value="CBS_pair_BON_assoc"/>
    <property type="match status" value="1"/>
</dbReference>
<protein>
    <submittedName>
        <fullName evidence="4">CBS domain-containing protein</fullName>
    </submittedName>
</protein>